<evidence type="ECO:0000313" key="2">
    <source>
        <dbReference type="EMBL" id="GFG92317.1"/>
    </source>
</evidence>
<name>A0A7I9YUR4_MYCBU</name>
<accession>A0A7I9YUR4</accession>
<organism evidence="2 3">
    <name type="scientific">Mycobacterium bourgelatii</name>
    <dbReference type="NCBI Taxonomy" id="1273442"/>
    <lineage>
        <taxon>Bacteria</taxon>
        <taxon>Bacillati</taxon>
        <taxon>Actinomycetota</taxon>
        <taxon>Actinomycetes</taxon>
        <taxon>Mycobacteriales</taxon>
        <taxon>Mycobacteriaceae</taxon>
        <taxon>Mycobacterium</taxon>
    </lineage>
</organism>
<dbReference type="Proteomes" id="UP000465360">
    <property type="component" value="Unassembled WGS sequence"/>
</dbReference>
<feature type="region of interest" description="Disordered" evidence="1">
    <location>
        <begin position="50"/>
        <end position="72"/>
    </location>
</feature>
<reference evidence="2 3" key="1">
    <citation type="journal article" date="2019" name="Emerg. Microbes Infect.">
        <title>Comprehensive subspecies identification of 175 nontuberculous mycobacteria species based on 7547 genomic profiles.</title>
        <authorList>
            <person name="Matsumoto Y."/>
            <person name="Kinjo T."/>
            <person name="Motooka D."/>
            <person name="Nabeya D."/>
            <person name="Jung N."/>
            <person name="Uechi K."/>
            <person name="Horii T."/>
            <person name="Iida T."/>
            <person name="Fujita J."/>
            <person name="Nakamura S."/>
        </authorList>
    </citation>
    <scope>NUCLEOTIDE SEQUENCE [LARGE SCALE GENOMIC DNA]</scope>
    <source>
        <strain evidence="2 3">JCM 30725</strain>
    </source>
</reference>
<keyword evidence="3" id="KW-1185">Reference proteome</keyword>
<dbReference type="EMBL" id="BLKZ01000001">
    <property type="protein sequence ID" value="GFG92317.1"/>
    <property type="molecule type" value="Genomic_DNA"/>
</dbReference>
<evidence type="ECO:0000256" key="1">
    <source>
        <dbReference type="SAM" id="MobiDB-lite"/>
    </source>
</evidence>
<protein>
    <submittedName>
        <fullName evidence="2">Uncharacterized protein</fullName>
    </submittedName>
</protein>
<comment type="caution">
    <text evidence="2">The sequence shown here is derived from an EMBL/GenBank/DDBJ whole genome shotgun (WGS) entry which is preliminary data.</text>
</comment>
<proteinExistence type="predicted"/>
<dbReference type="AlphaFoldDB" id="A0A7I9YUR4"/>
<evidence type="ECO:0000313" key="3">
    <source>
        <dbReference type="Proteomes" id="UP000465360"/>
    </source>
</evidence>
<sequence>MTASTADTTINARRGSIKAPCARAARAAVATITAVAGVAVSTIDKTLTANTGIPASTTGTANTTISPQRRIR</sequence>
<gene>
    <name evidence="2" type="ORF">MBOU_43590</name>
</gene>